<evidence type="ECO:0000313" key="2">
    <source>
        <dbReference type="EMBL" id="GAA4185876.1"/>
    </source>
</evidence>
<comment type="caution">
    <text evidence="2">The sequence shown here is derived from an EMBL/GenBank/DDBJ whole genome shotgun (WGS) entry which is preliminary data.</text>
</comment>
<keyword evidence="3" id="KW-1185">Reference proteome</keyword>
<sequence>MGSRAEHRIQSVGDRRAAQRQQNRTGRLDGHGEAGHQRDPPAHGDQGECRRALADAVPHVRSEAHHHACGPHHVRVRVAVHTDDPRLSGQVGELDRVPRGEDMVQRQGGVERVGEQVDPGVTDIGADRAVPVLAGDDDVEVAHLKIGEAAGWLGLAHQDVHPRIGTAQLAQGRGDHIPDRRGESSDQDAADLPLLVRHQVGMRVLDVPGDHLCVFEQQLSLVGDSYATSITNGQRNTKLAGEFGDLLGNR</sequence>
<accession>A0ABP8AL89</accession>
<dbReference type="Proteomes" id="UP001501251">
    <property type="component" value="Unassembled WGS sequence"/>
</dbReference>
<feature type="compositionally biased region" description="Basic and acidic residues" evidence="1">
    <location>
        <begin position="26"/>
        <end position="48"/>
    </location>
</feature>
<proteinExistence type="predicted"/>
<gene>
    <name evidence="2" type="ORF">GCM10022252_16950</name>
</gene>
<name>A0ABP8AL89_9ACTN</name>
<dbReference type="EMBL" id="BAABAQ010000002">
    <property type="protein sequence ID" value="GAA4185876.1"/>
    <property type="molecule type" value="Genomic_DNA"/>
</dbReference>
<feature type="region of interest" description="Disordered" evidence="1">
    <location>
        <begin position="1"/>
        <end position="48"/>
    </location>
</feature>
<evidence type="ECO:0000313" key="3">
    <source>
        <dbReference type="Proteomes" id="UP001501251"/>
    </source>
</evidence>
<feature type="compositionally biased region" description="Basic and acidic residues" evidence="1">
    <location>
        <begin position="1"/>
        <end position="17"/>
    </location>
</feature>
<organism evidence="2 3">
    <name type="scientific">Streptosporangium oxazolinicum</name>
    <dbReference type="NCBI Taxonomy" id="909287"/>
    <lineage>
        <taxon>Bacteria</taxon>
        <taxon>Bacillati</taxon>
        <taxon>Actinomycetota</taxon>
        <taxon>Actinomycetes</taxon>
        <taxon>Streptosporangiales</taxon>
        <taxon>Streptosporangiaceae</taxon>
        <taxon>Streptosporangium</taxon>
    </lineage>
</organism>
<reference evidence="3" key="1">
    <citation type="journal article" date="2019" name="Int. J. Syst. Evol. Microbiol.">
        <title>The Global Catalogue of Microorganisms (GCM) 10K type strain sequencing project: providing services to taxonomists for standard genome sequencing and annotation.</title>
        <authorList>
            <consortium name="The Broad Institute Genomics Platform"/>
            <consortium name="The Broad Institute Genome Sequencing Center for Infectious Disease"/>
            <person name="Wu L."/>
            <person name="Ma J."/>
        </authorList>
    </citation>
    <scope>NUCLEOTIDE SEQUENCE [LARGE SCALE GENOMIC DNA]</scope>
    <source>
        <strain evidence="3">JCM 17388</strain>
    </source>
</reference>
<evidence type="ECO:0000256" key="1">
    <source>
        <dbReference type="SAM" id="MobiDB-lite"/>
    </source>
</evidence>
<protein>
    <submittedName>
        <fullName evidence="2">Uncharacterized protein</fullName>
    </submittedName>
</protein>